<dbReference type="FunCoup" id="A0A1Q3CUP7">
    <property type="interactions" value="236"/>
</dbReference>
<dbReference type="Proteomes" id="UP000187406">
    <property type="component" value="Unassembled WGS sequence"/>
</dbReference>
<feature type="region of interest" description="Disordered" evidence="1">
    <location>
        <begin position="140"/>
        <end position="163"/>
    </location>
</feature>
<name>A0A1Q3CUP7_CEPFO</name>
<feature type="region of interest" description="Disordered" evidence="1">
    <location>
        <begin position="69"/>
        <end position="99"/>
    </location>
</feature>
<feature type="non-terminal residue" evidence="2">
    <location>
        <position position="1"/>
    </location>
</feature>
<protein>
    <submittedName>
        <fullName evidence="2">Uncharacterized protein</fullName>
    </submittedName>
</protein>
<proteinExistence type="predicted"/>
<feature type="compositionally biased region" description="Basic residues" evidence="1">
    <location>
        <begin position="149"/>
        <end position="161"/>
    </location>
</feature>
<dbReference type="STRING" id="3775.A0A1Q3CUP7"/>
<dbReference type="PANTHER" id="PTHR31903:SF4">
    <property type="entry name" value="OS11G0490300 PROTEIN"/>
    <property type="match status" value="1"/>
</dbReference>
<keyword evidence="3" id="KW-1185">Reference proteome</keyword>
<feature type="compositionally biased region" description="Low complexity" evidence="1">
    <location>
        <begin position="14"/>
        <end position="23"/>
    </location>
</feature>
<reference evidence="3" key="1">
    <citation type="submission" date="2016-04" db="EMBL/GenBank/DDBJ databases">
        <title>Cephalotus genome sequencing.</title>
        <authorList>
            <person name="Fukushima K."/>
            <person name="Hasebe M."/>
            <person name="Fang X."/>
        </authorList>
    </citation>
    <scope>NUCLEOTIDE SEQUENCE [LARGE SCALE GENOMIC DNA]</scope>
    <source>
        <strain evidence="3">cv. St1</strain>
    </source>
</reference>
<dbReference type="InParanoid" id="A0A1Q3CUP7"/>
<dbReference type="EMBL" id="BDDD01003055">
    <property type="protein sequence ID" value="GAV83976.1"/>
    <property type="molecule type" value="Genomic_DNA"/>
</dbReference>
<dbReference type="AlphaFoldDB" id="A0A1Q3CUP7"/>
<dbReference type="PANTHER" id="PTHR31903">
    <property type="entry name" value="F12F1.11-RELATED"/>
    <property type="match status" value="1"/>
</dbReference>
<dbReference type="OrthoDB" id="1937859at2759"/>
<evidence type="ECO:0000313" key="3">
    <source>
        <dbReference type="Proteomes" id="UP000187406"/>
    </source>
</evidence>
<accession>A0A1Q3CUP7</accession>
<feature type="region of interest" description="Disordered" evidence="1">
    <location>
        <begin position="1"/>
        <end position="23"/>
    </location>
</feature>
<feature type="compositionally biased region" description="Basic residues" evidence="1">
    <location>
        <begin position="1"/>
        <end position="10"/>
    </location>
</feature>
<gene>
    <name evidence="2" type="ORF">CFOL_v3_27421</name>
</gene>
<sequence>RETMKIKNKGKVYPSPSSSSPLSFSPNGDYLSVLNLLPAAILVLASVLSLEDREVLAYLITRSIKTTTTTTTTTTKNPSSRESKRKSSKKPNNNNNNTHKPPVFDCDCFDCYTSYWYRWDSSPNRELIHQAIEAFEDHLTNGESEKSKKTTRTKRRDKSGRRVVVDTPRCASCQPVLIMPLFDAGSSTTETDHEEPSSSTFAYVSPLGSPERVNEEVVPVDEEDMLAAAVSNHKGLARKVLPDVLGFFNSRLWSLWSPNV</sequence>
<organism evidence="2 3">
    <name type="scientific">Cephalotus follicularis</name>
    <name type="common">Albany pitcher plant</name>
    <dbReference type="NCBI Taxonomy" id="3775"/>
    <lineage>
        <taxon>Eukaryota</taxon>
        <taxon>Viridiplantae</taxon>
        <taxon>Streptophyta</taxon>
        <taxon>Embryophyta</taxon>
        <taxon>Tracheophyta</taxon>
        <taxon>Spermatophyta</taxon>
        <taxon>Magnoliopsida</taxon>
        <taxon>eudicotyledons</taxon>
        <taxon>Gunneridae</taxon>
        <taxon>Pentapetalae</taxon>
        <taxon>rosids</taxon>
        <taxon>fabids</taxon>
        <taxon>Oxalidales</taxon>
        <taxon>Cephalotaceae</taxon>
        <taxon>Cephalotus</taxon>
    </lineage>
</organism>
<evidence type="ECO:0000256" key="1">
    <source>
        <dbReference type="SAM" id="MobiDB-lite"/>
    </source>
</evidence>
<comment type="caution">
    <text evidence="2">The sequence shown here is derived from an EMBL/GenBank/DDBJ whole genome shotgun (WGS) entry which is preliminary data.</text>
</comment>
<feature type="compositionally biased region" description="Low complexity" evidence="1">
    <location>
        <begin position="69"/>
        <end position="80"/>
    </location>
</feature>
<evidence type="ECO:0000313" key="2">
    <source>
        <dbReference type="EMBL" id="GAV83976.1"/>
    </source>
</evidence>